<protein>
    <submittedName>
        <fullName evidence="1">Uncharacterized protein</fullName>
    </submittedName>
</protein>
<accession>A0A0E9WYI5</accession>
<reference evidence="1" key="1">
    <citation type="submission" date="2014-11" db="EMBL/GenBank/DDBJ databases">
        <authorList>
            <person name="Amaro Gonzalez C."/>
        </authorList>
    </citation>
    <scope>NUCLEOTIDE SEQUENCE</scope>
</reference>
<organism evidence="1">
    <name type="scientific">Anguilla anguilla</name>
    <name type="common">European freshwater eel</name>
    <name type="synonym">Muraena anguilla</name>
    <dbReference type="NCBI Taxonomy" id="7936"/>
    <lineage>
        <taxon>Eukaryota</taxon>
        <taxon>Metazoa</taxon>
        <taxon>Chordata</taxon>
        <taxon>Craniata</taxon>
        <taxon>Vertebrata</taxon>
        <taxon>Euteleostomi</taxon>
        <taxon>Actinopterygii</taxon>
        <taxon>Neopterygii</taxon>
        <taxon>Teleostei</taxon>
        <taxon>Anguilliformes</taxon>
        <taxon>Anguillidae</taxon>
        <taxon>Anguilla</taxon>
    </lineage>
</organism>
<reference evidence="1" key="2">
    <citation type="journal article" date="2015" name="Fish Shellfish Immunol.">
        <title>Early steps in the European eel (Anguilla anguilla)-Vibrio vulnificus interaction in the gills: Role of the RtxA13 toxin.</title>
        <authorList>
            <person name="Callol A."/>
            <person name="Pajuelo D."/>
            <person name="Ebbesson L."/>
            <person name="Teles M."/>
            <person name="MacKenzie S."/>
            <person name="Amaro C."/>
        </authorList>
    </citation>
    <scope>NUCLEOTIDE SEQUENCE</scope>
</reference>
<dbReference type="AlphaFoldDB" id="A0A0E9WYI5"/>
<dbReference type="EMBL" id="GBXM01013882">
    <property type="protein sequence ID" value="JAH94695.1"/>
    <property type="molecule type" value="Transcribed_RNA"/>
</dbReference>
<sequence>MRSWQKKRNLTTHNSNIFYTLRVSSSNIPPLGGARGNVQKQRSFSRCRTLPRRTRELFIPPPLFTQLPWQPGCPLNRETFLKFTDYFSHNAIHYQ</sequence>
<name>A0A0E9WYI5_ANGAN</name>
<proteinExistence type="predicted"/>
<evidence type="ECO:0000313" key="1">
    <source>
        <dbReference type="EMBL" id="JAH94695.1"/>
    </source>
</evidence>